<name>A0AA35TU55_GEOBA</name>
<dbReference type="EMBL" id="CASHTH010004190">
    <property type="protein sequence ID" value="CAI8054523.1"/>
    <property type="molecule type" value="Genomic_DNA"/>
</dbReference>
<proteinExistence type="predicted"/>
<protein>
    <submittedName>
        <fullName evidence="1">Uncharacterized protein</fullName>
    </submittedName>
</protein>
<evidence type="ECO:0000313" key="2">
    <source>
        <dbReference type="Proteomes" id="UP001174909"/>
    </source>
</evidence>
<accession>A0AA35TU55</accession>
<gene>
    <name evidence="1" type="ORF">GBAR_LOCUS29748</name>
</gene>
<organism evidence="1 2">
    <name type="scientific">Geodia barretti</name>
    <name type="common">Barrett's horny sponge</name>
    <dbReference type="NCBI Taxonomy" id="519541"/>
    <lineage>
        <taxon>Eukaryota</taxon>
        <taxon>Metazoa</taxon>
        <taxon>Porifera</taxon>
        <taxon>Demospongiae</taxon>
        <taxon>Heteroscleromorpha</taxon>
        <taxon>Tetractinellida</taxon>
        <taxon>Astrophorina</taxon>
        <taxon>Geodiidae</taxon>
        <taxon>Geodia</taxon>
    </lineage>
</organism>
<evidence type="ECO:0000313" key="1">
    <source>
        <dbReference type="EMBL" id="CAI8054523.1"/>
    </source>
</evidence>
<dbReference type="Proteomes" id="UP001174909">
    <property type="component" value="Unassembled WGS sequence"/>
</dbReference>
<comment type="caution">
    <text evidence="1">The sequence shown here is derived from an EMBL/GenBank/DDBJ whole genome shotgun (WGS) entry which is preliminary data.</text>
</comment>
<sequence length="46" mass="5339">MVIVFFIRKLQRAKASTNTGVEMPTFQERNIWAQSSSRPPVMRPTM</sequence>
<dbReference type="AlphaFoldDB" id="A0AA35TU55"/>
<reference evidence="1" key="1">
    <citation type="submission" date="2023-03" db="EMBL/GenBank/DDBJ databases">
        <authorList>
            <person name="Steffen K."/>
            <person name="Cardenas P."/>
        </authorList>
    </citation>
    <scope>NUCLEOTIDE SEQUENCE</scope>
</reference>
<keyword evidence="2" id="KW-1185">Reference proteome</keyword>